<sequence length="240" mass="27885">MKNTFIILLFFFLFTKATFAQVYDAGKSKEWSNVDNSEYKSEGISTLKNLDFSKIWQDPNYNVLGIIGENYQKLGVKYISIIKDPENPNTYLVYGKSIVKNNICEFQGKIEIIQNYIPKEINPRYKTSGFIIANCIFYENSLQNNSGYFKGVLRTYYGVNKDNSMEYPDDGDEPDSNYNNGFVGTWTDYKTKKSKLSHWGSDFIPMSTDLNVAQAIGDFIVNKKYQNNGWNTDFRKDWWK</sequence>
<feature type="signal peptide" evidence="1">
    <location>
        <begin position="1"/>
        <end position="20"/>
    </location>
</feature>
<dbReference type="RefSeq" id="WP_230040570.1">
    <property type="nucleotide sequence ID" value="NZ_JAJJMM010000001.1"/>
</dbReference>
<proteinExistence type="predicted"/>
<protein>
    <submittedName>
        <fullName evidence="2">Uncharacterized protein</fullName>
    </submittedName>
</protein>
<reference evidence="2" key="1">
    <citation type="submission" date="2021-11" db="EMBL/GenBank/DDBJ databases">
        <title>Description of novel Flavobacterium species.</title>
        <authorList>
            <person name="Saticioglu I.B."/>
            <person name="Ay H."/>
            <person name="Altun S."/>
            <person name="Duman M."/>
        </authorList>
    </citation>
    <scope>NUCLEOTIDE SEQUENCE</scope>
    <source>
        <strain evidence="2">F-30</strain>
    </source>
</reference>
<organism evidence="2 3">
    <name type="scientific">Flavobacterium piscisymbiosum</name>
    <dbReference type="NCBI Taxonomy" id="2893753"/>
    <lineage>
        <taxon>Bacteria</taxon>
        <taxon>Pseudomonadati</taxon>
        <taxon>Bacteroidota</taxon>
        <taxon>Flavobacteriia</taxon>
        <taxon>Flavobacteriales</taxon>
        <taxon>Flavobacteriaceae</taxon>
        <taxon>Flavobacterium</taxon>
    </lineage>
</organism>
<name>A0ABS8MMF1_9FLAO</name>
<evidence type="ECO:0000256" key="1">
    <source>
        <dbReference type="SAM" id="SignalP"/>
    </source>
</evidence>
<accession>A0ABS8MMF1</accession>
<feature type="chain" id="PRO_5047213698" evidence="1">
    <location>
        <begin position="21"/>
        <end position="240"/>
    </location>
</feature>
<keyword evidence="1" id="KW-0732">Signal</keyword>
<gene>
    <name evidence="2" type="ORF">LNP81_26420</name>
</gene>
<keyword evidence="3" id="KW-1185">Reference proteome</keyword>
<evidence type="ECO:0000313" key="2">
    <source>
        <dbReference type="EMBL" id="MCC9066543.1"/>
    </source>
</evidence>
<dbReference type="Proteomes" id="UP001430679">
    <property type="component" value="Unassembled WGS sequence"/>
</dbReference>
<evidence type="ECO:0000313" key="3">
    <source>
        <dbReference type="Proteomes" id="UP001430679"/>
    </source>
</evidence>
<comment type="caution">
    <text evidence="2">The sequence shown here is derived from an EMBL/GenBank/DDBJ whole genome shotgun (WGS) entry which is preliminary data.</text>
</comment>
<dbReference type="EMBL" id="JAJJMM010000001">
    <property type="protein sequence ID" value="MCC9066543.1"/>
    <property type="molecule type" value="Genomic_DNA"/>
</dbReference>